<keyword evidence="2" id="KW-1185">Reference proteome</keyword>
<dbReference type="AlphaFoldDB" id="A0AAD8MKQ1"/>
<reference evidence="1" key="2">
    <citation type="submission" date="2023-05" db="EMBL/GenBank/DDBJ databases">
        <authorList>
            <person name="Schelkunov M.I."/>
        </authorList>
    </citation>
    <scope>NUCLEOTIDE SEQUENCE</scope>
    <source>
        <strain evidence="1">Hsosn_3</strain>
        <tissue evidence="1">Leaf</tissue>
    </source>
</reference>
<comment type="caution">
    <text evidence="1">The sequence shown here is derived from an EMBL/GenBank/DDBJ whole genome shotgun (WGS) entry which is preliminary data.</text>
</comment>
<dbReference type="PANTHER" id="PTHR33710:SF62">
    <property type="entry name" value="DUF4283 DOMAIN PROTEIN"/>
    <property type="match status" value="1"/>
</dbReference>
<dbReference type="PANTHER" id="PTHR33710">
    <property type="entry name" value="BNAC02G09200D PROTEIN"/>
    <property type="match status" value="1"/>
</dbReference>
<dbReference type="Proteomes" id="UP001237642">
    <property type="component" value="Unassembled WGS sequence"/>
</dbReference>
<gene>
    <name evidence="1" type="ORF">POM88_031841</name>
</gene>
<name>A0AAD8MKQ1_9APIA</name>
<organism evidence="1 2">
    <name type="scientific">Heracleum sosnowskyi</name>
    <dbReference type="NCBI Taxonomy" id="360622"/>
    <lineage>
        <taxon>Eukaryota</taxon>
        <taxon>Viridiplantae</taxon>
        <taxon>Streptophyta</taxon>
        <taxon>Embryophyta</taxon>
        <taxon>Tracheophyta</taxon>
        <taxon>Spermatophyta</taxon>
        <taxon>Magnoliopsida</taxon>
        <taxon>eudicotyledons</taxon>
        <taxon>Gunneridae</taxon>
        <taxon>Pentapetalae</taxon>
        <taxon>asterids</taxon>
        <taxon>campanulids</taxon>
        <taxon>Apiales</taxon>
        <taxon>Apiaceae</taxon>
        <taxon>Apioideae</taxon>
        <taxon>apioid superclade</taxon>
        <taxon>Tordylieae</taxon>
        <taxon>Tordyliinae</taxon>
        <taxon>Heracleum</taxon>
    </lineage>
</organism>
<protein>
    <submittedName>
        <fullName evidence="1">Uncharacterized protein</fullName>
    </submittedName>
</protein>
<dbReference type="EMBL" id="JAUIZM010000007">
    <property type="protein sequence ID" value="KAK1375648.1"/>
    <property type="molecule type" value="Genomic_DNA"/>
</dbReference>
<sequence>MLWKEADHADLISFSTNHIDMVVKNDDHGLWRLTDAGLHDMELTGHQYTWEKGRNTDAWIEIRLVRALVNNAWLNRFPLAKLYNLEGSPSLLLEPRTEVSNGRKKRFRFENA</sequence>
<proteinExistence type="predicted"/>
<accession>A0AAD8MKQ1</accession>
<evidence type="ECO:0000313" key="2">
    <source>
        <dbReference type="Proteomes" id="UP001237642"/>
    </source>
</evidence>
<reference evidence="1" key="1">
    <citation type="submission" date="2023-02" db="EMBL/GenBank/DDBJ databases">
        <title>Genome of toxic invasive species Heracleum sosnowskyi carries increased number of genes despite the absence of recent whole-genome duplications.</title>
        <authorList>
            <person name="Schelkunov M."/>
            <person name="Shtratnikova V."/>
            <person name="Makarenko M."/>
            <person name="Klepikova A."/>
            <person name="Omelchenko D."/>
            <person name="Novikova G."/>
            <person name="Obukhova E."/>
            <person name="Bogdanov V."/>
            <person name="Penin A."/>
            <person name="Logacheva M."/>
        </authorList>
    </citation>
    <scope>NUCLEOTIDE SEQUENCE</scope>
    <source>
        <strain evidence="1">Hsosn_3</strain>
        <tissue evidence="1">Leaf</tissue>
    </source>
</reference>
<evidence type="ECO:0000313" key="1">
    <source>
        <dbReference type="EMBL" id="KAK1375648.1"/>
    </source>
</evidence>